<gene>
    <name evidence="1" type="ORF">RhiirA5_438147</name>
</gene>
<protein>
    <submittedName>
        <fullName evidence="1">Uncharacterized protein</fullName>
    </submittedName>
</protein>
<reference evidence="1 2" key="1">
    <citation type="submission" date="2016-04" db="EMBL/GenBank/DDBJ databases">
        <title>Genome analyses suggest a sexual origin of heterokaryosis in a supposedly ancient asexual fungus.</title>
        <authorList>
            <person name="Ropars J."/>
            <person name="Sedzielewska K."/>
            <person name="Noel J."/>
            <person name="Charron P."/>
            <person name="Farinelli L."/>
            <person name="Marton T."/>
            <person name="Kruger M."/>
            <person name="Pelin A."/>
            <person name="Brachmann A."/>
            <person name="Corradi N."/>
        </authorList>
    </citation>
    <scope>NUCLEOTIDE SEQUENCE [LARGE SCALE GENOMIC DNA]</scope>
    <source>
        <strain evidence="1 2">A5</strain>
    </source>
</reference>
<accession>A0A2N0NJH9</accession>
<reference evidence="1 2" key="2">
    <citation type="submission" date="2017-09" db="EMBL/GenBank/DDBJ databases">
        <title>Extensive intraspecific genome diversity in a model arbuscular mycorrhizal fungus.</title>
        <authorList>
            <person name="Chen E.C."/>
            <person name="Morin E."/>
            <person name="Beaudet D."/>
            <person name="Noel J."/>
            <person name="Ndikumana S."/>
            <person name="Charron P."/>
            <person name="St-Onge C."/>
            <person name="Giorgi J."/>
            <person name="Grigoriev I.V."/>
            <person name="Roux C."/>
            <person name="Martin F.M."/>
            <person name="Corradi N."/>
        </authorList>
    </citation>
    <scope>NUCLEOTIDE SEQUENCE [LARGE SCALE GENOMIC DNA]</scope>
    <source>
        <strain evidence="1 2">A5</strain>
    </source>
</reference>
<dbReference type="AlphaFoldDB" id="A0A2N0NJH9"/>
<name>A0A2N0NJH9_9GLOM</name>
<sequence length="54" mass="6091">MRKNSKVSYFTFQLDDSEELGCKIVSLLIASFESFTISTLLETNLTQSNVSLQL</sequence>
<proteinExistence type="predicted"/>
<organism evidence="1 2">
    <name type="scientific">Rhizophagus irregularis</name>
    <dbReference type="NCBI Taxonomy" id="588596"/>
    <lineage>
        <taxon>Eukaryota</taxon>
        <taxon>Fungi</taxon>
        <taxon>Fungi incertae sedis</taxon>
        <taxon>Mucoromycota</taxon>
        <taxon>Glomeromycotina</taxon>
        <taxon>Glomeromycetes</taxon>
        <taxon>Glomerales</taxon>
        <taxon>Glomeraceae</taxon>
        <taxon>Rhizophagus</taxon>
    </lineage>
</organism>
<evidence type="ECO:0000313" key="2">
    <source>
        <dbReference type="Proteomes" id="UP000232722"/>
    </source>
</evidence>
<evidence type="ECO:0000313" key="1">
    <source>
        <dbReference type="EMBL" id="PKB94729.1"/>
    </source>
</evidence>
<dbReference type="Proteomes" id="UP000232722">
    <property type="component" value="Unassembled WGS sequence"/>
</dbReference>
<comment type="caution">
    <text evidence="1">The sequence shown here is derived from an EMBL/GenBank/DDBJ whole genome shotgun (WGS) entry which is preliminary data.</text>
</comment>
<dbReference type="EMBL" id="LLXJ01005633">
    <property type="protein sequence ID" value="PKB94729.1"/>
    <property type="molecule type" value="Genomic_DNA"/>
</dbReference>